<organism evidence="1 2">
    <name type="scientific">Pusillimonas noertemannii</name>
    <dbReference type="NCBI Taxonomy" id="305977"/>
    <lineage>
        <taxon>Bacteria</taxon>
        <taxon>Pseudomonadati</taxon>
        <taxon>Pseudomonadota</taxon>
        <taxon>Betaproteobacteria</taxon>
        <taxon>Burkholderiales</taxon>
        <taxon>Alcaligenaceae</taxon>
        <taxon>Pusillimonas</taxon>
    </lineage>
</organism>
<dbReference type="RefSeq" id="WP_017525186.1">
    <property type="nucleotide sequence ID" value="NZ_JACCEX010000001.1"/>
</dbReference>
<name>A0A2U1CR81_9BURK</name>
<accession>A0A2U1CR81</accession>
<dbReference type="Proteomes" id="UP000246145">
    <property type="component" value="Unassembled WGS sequence"/>
</dbReference>
<gene>
    <name evidence="1" type="ORF">C7440_0807</name>
</gene>
<comment type="caution">
    <text evidence="1">The sequence shown here is derived from an EMBL/GenBank/DDBJ whole genome shotgun (WGS) entry which is preliminary data.</text>
</comment>
<dbReference type="AlphaFoldDB" id="A0A2U1CR81"/>
<protein>
    <recommendedName>
        <fullName evidence="3">YqjK-like protein</fullName>
    </recommendedName>
</protein>
<sequence>MASKPSASRLREVKIELLRARAAIERQTLQNSLRHVGQDLQPGALLRSFLPASVSRKRPTDWLFQGLGLLRRYPFIVSTASTLLSGVRKRNRLLRLGAGLLLSWQVARNMGGRDDRGGTGASR</sequence>
<keyword evidence="2" id="KW-1185">Reference proteome</keyword>
<dbReference type="EMBL" id="QEKO01000001">
    <property type="protein sequence ID" value="PVY68407.1"/>
    <property type="molecule type" value="Genomic_DNA"/>
</dbReference>
<evidence type="ECO:0008006" key="3">
    <source>
        <dbReference type="Google" id="ProtNLM"/>
    </source>
</evidence>
<proteinExistence type="predicted"/>
<evidence type="ECO:0000313" key="2">
    <source>
        <dbReference type="Proteomes" id="UP000246145"/>
    </source>
</evidence>
<dbReference type="OrthoDB" id="8639152at2"/>
<dbReference type="STRING" id="1231391.GCA_000308195_02843"/>
<evidence type="ECO:0000313" key="1">
    <source>
        <dbReference type="EMBL" id="PVY68407.1"/>
    </source>
</evidence>
<reference evidence="1 2" key="1">
    <citation type="submission" date="2018-04" db="EMBL/GenBank/DDBJ databases">
        <title>Genomic Encyclopedia of Type Strains, Phase IV (KMG-IV): sequencing the most valuable type-strain genomes for metagenomic binning, comparative biology and taxonomic classification.</title>
        <authorList>
            <person name="Goeker M."/>
        </authorList>
    </citation>
    <scope>NUCLEOTIDE SEQUENCE [LARGE SCALE GENOMIC DNA]</scope>
    <source>
        <strain evidence="1 2">DSM 10065</strain>
    </source>
</reference>